<evidence type="ECO:0000313" key="2">
    <source>
        <dbReference type="Proteomes" id="UP000601435"/>
    </source>
</evidence>
<gene>
    <name evidence="1" type="ORF">SNEC2469_LOCUS13607</name>
</gene>
<protein>
    <recommendedName>
        <fullName evidence="3">Apple domain-containing protein</fullName>
    </recommendedName>
</protein>
<dbReference type="Proteomes" id="UP000601435">
    <property type="component" value="Unassembled WGS sequence"/>
</dbReference>
<feature type="non-terminal residue" evidence="1">
    <location>
        <position position="1"/>
    </location>
</feature>
<reference evidence="1" key="1">
    <citation type="submission" date="2021-02" db="EMBL/GenBank/DDBJ databases">
        <authorList>
            <person name="Dougan E. K."/>
            <person name="Rhodes N."/>
            <person name="Thang M."/>
            <person name="Chan C."/>
        </authorList>
    </citation>
    <scope>NUCLEOTIDE SEQUENCE</scope>
</reference>
<evidence type="ECO:0008006" key="3">
    <source>
        <dbReference type="Google" id="ProtNLM"/>
    </source>
</evidence>
<dbReference type="AlphaFoldDB" id="A0A812SLS3"/>
<keyword evidence="2" id="KW-1185">Reference proteome</keyword>
<dbReference type="EMBL" id="CAJNJA010021725">
    <property type="protein sequence ID" value="CAE7480923.1"/>
    <property type="molecule type" value="Genomic_DNA"/>
</dbReference>
<comment type="caution">
    <text evidence="1">The sequence shown here is derived from an EMBL/GenBank/DDBJ whole genome shotgun (WGS) entry which is preliminary data.</text>
</comment>
<evidence type="ECO:0000313" key="1">
    <source>
        <dbReference type="EMBL" id="CAE7480923.1"/>
    </source>
</evidence>
<dbReference type="Gene3D" id="3.50.4.10">
    <property type="entry name" value="Hepatocyte Growth Factor"/>
    <property type="match status" value="1"/>
</dbReference>
<name>A0A812SLS3_9DINO</name>
<proteinExistence type="predicted"/>
<sequence>CETCTSAFCSPYSGGCYNTKDKYYYAECQQSGCSQASGFQCQGFDGCSSASRQVRETAATSAEACASLCKEASGCTTFLFGRRHGGCFNFLGACHLYVTCFPEHNPCWERYLLRQ</sequence>
<organism evidence="1 2">
    <name type="scientific">Symbiodinium necroappetens</name>
    <dbReference type="NCBI Taxonomy" id="1628268"/>
    <lineage>
        <taxon>Eukaryota</taxon>
        <taxon>Sar</taxon>
        <taxon>Alveolata</taxon>
        <taxon>Dinophyceae</taxon>
        <taxon>Suessiales</taxon>
        <taxon>Symbiodiniaceae</taxon>
        <taxon>Symbiodinium</taxon>
    </lineage>
</organism>
<dbReference type="OrthoDB" id="412643at2759"/>
<accession>A0A812SLS3</accession>